<accession>A0AAP0QQL1</accession>
<evidence type="ECO:0000313" key="4">
    <source>
        <dbReference type="Proteomes" id="UP001428341"/>
    </source>
</evidence>
<feature type="domain" description="Chromo" evidence="2">
    <location>
        <begin position="2"/>
        <end position="47"/>
    </location>
</feature>
<gene>
    <name evidence="3" type="ORF">WN944_000775</name>
</gene>
<name>A0AAP0QQL1_9ROSI</name>
<dbReference type="InterPro" id="IPR023780">
    <property type="entry name" value="Chromo_domain"/>
</dbReference>
<feature type="region of interest" description="Disordered" evidence="1">
    <location>
        <begin position="50"/>
        <end position="74"/>
    </location>
</feature>
<reference evidence="3 4" key="1">
    <citation type="submission" date="2024-05" db="EMBL/GenBank/DDBJ databases">
        <title>Haplotype-resolved chromosome-level genome assembly of Huyou (Citrus changshanensis).</title>
        <authorList>
            <person name="Miao C."/>
            <person name="Chen W."/>
            <person name="Wu Y."/>
            <person name="Wang L."/>
            <person name="Zhao S."/>
            <person name="Grierson D."/>
            <person name="Xu C."/>
            <person name="Chen K."/>
        </authorList>
    </citation>
    <scope>NUCLEOTIDE SEQUENCE [LARGE SCALE GENOMIC DNA]</scope>
    <source>
        <strain evidence="3">01-14</strain>
        <tissue evidence="3">Leaf</tissue>
    </source>
</reference>
<dbReference type="SUPFAM" id="SSF54160">
    <property type="entry name" value="Chromo domain-like"/>
    <property type="match status" value="1"/>
</dbReference>
<dbReference type="Pfam" id="PF00385">
    <property type="entry name" value="Chromo"/>
    <property type="match status" value="1"/>
</dbReference>
<keyword evidence="4" id="KW-1185">Reference proteome</keyword>
<comment type="caution">
    <text evidence="3">The sequence shown here is derived from an EMBL/GenBank/DDBJ whole genome shotgun (WGS) entry which is preliminary data.</text>
</comment>
<dbReference type="InterPro" id="IPR016197">
    <property type="entry name" value="Chromo-like_dom_sf"/>
</dbReference>
<evidence type="ECO:0000313" key="3">
    <source>
        <dbReference type="EMBL" id="KAK9208421.1"/>
    </source>
</evidence>
<dbReference type="AlphaFoldDB" id="A0AAP0QQL1"/>
<sequence>MDRIVDFRWLKRGGKFVEQSLVRWKRLPLEDATWEDSEFLAKQFPHLTLKDKGPLRGGGIDTPRRSSKVPRPSNKYVGKQANGDMYLWARIRNASDMQVETTELDDKIFICIYSMRGRNDTTCAMILIHQHSPQLEKWKRPPGQNPSIINIAGTYQMDATFLNFGSQEMYKLFDFIENTPLAFEHPLDFVRWMVEFVKTLAGHHLG</sequence>
<evidence type="ECO:0000256" key="1">
    <source>
        <dbReference type="SAM" id="MobiDB-lite"/>
    </source>
</evidence>
<dbReference type="Proteomes" id="UP001428341">
    <property type="component" value="Unassembled WGS sequence"/>
</dbReference>
<dbReference type="Gene3D" id="2.40.50.40">
    <property type="match status" value="1"/>
</dbReference>
<dbReference type="EMBL" id="JBCGBO010000004">
    <property type="protein sequence ID" value="KAK9208421.1"/>
    <property type="molecule type" value="Genomic_DNA"/>
</dbReference>
<protein>
    <recommendedName>
        <fullName evidence="2">Chromo domain-containing protein</fullName>
    </recommendedName>
</protein>
<evidence type="ECO:0000259" key="2">
    <source>
        <dbReference type="Pfam" id="PF00385"/>
    </source>
</evidence>
<proteinExistence type="predicted"/>
<organism evidence="3 4">
    <name type="scientific">Citrus x changshan-huyou</name>
    <dbReference type="NCBI Taxonomy" id="2935761"/>
    <lineage>
        <taxon>Eukaryota</taxon>
        <taxon>Viridiplantae</taxon>
        <taxon>Streptophyta</taxon>
        <taxon>Embryophyta</taxon>
        <taxon>Tracheophyta</taxon>
        <taxon>Spermatophyta</taxon>
        <taxon>Magnoliopsida</taxon>
        <taxon>eudicotyledons</taxon>
        <taxon>Gunneridae</taxon>
        <taxon>Pentapetalae</taxon>
        <taxon>rosids</taxon>
        <taxon>malvids</taxon>
        <taxon>Sapindales</taxon>
        <taxon>Rutaceae</taxon>
        <taxon>Aurantioideae</taxon>
        <taxon>Citrus</taxon>
    </lineage>
</organism>